<dbReference type="AlphaFoldDB" id="A0AAV7PF50"/>
<accession>A0AAV7PF50</accession>
<comment type="caution">
    <text evidence="2">The sequence shown here is derived from an EMBL/GenBank/DDBJ whole genome shotgun (WGS) entry which is preliminary data.</text>
</comment>
<organism evidence="2 3">
    <name type="scientific">Pleurodeles waltl</name>
    <name type="common">Iberian ribbed newt</name>
    <dbReference type="NCBI Taxonomy" id="8319"/>
    <lineage>
        <taxon>Eukaryota</taxon>
        <taxon>Metazoa</taxon>
        <taxon>Chordata</taxon>
        <taxon>Craniata</taxon>
        <taxon>Vertebrata</taxon>
        <taxon>Euteleostomi</taxon>
        <taxon>Amphibia</taxon>
        <taxon>Batrachia</taxon>
        <taxon>Caudata</taxon>
        <taxon>Salamandroidea</taxon>
        <taxon>Salamandridae</taxon>
        <taxon>Pleurodelinae</taxon>
        <taxon>Pleurodeles</taxon>
    </lineage>
</organism>
<evidence type="ECO:0000313" key="3">
    <source>
        <dbReference type="Proteomes" id="UP001066276"/>
    </source>
</evidence>
<reference evidence="2" key="1">
    <citation type="journal article" date="2022" name="bioRxiv">
        <title>Sequencing and chromosome-scale assembly of the giantPleurodeles waltlgenome.</title>
        <authorList>
            <person name="Brown T."/>
            <person name="Elewa A."/>
            <person name="Iarovenko S."/>
            <person name="Subramanian E."/>
            <person name="Araus A.J."/>
            <person name="Petzold A."/>
            <person name="Susuki M."/>
            <person name="Suzuki K.-i.T."/>
            <person name="Hayashi T."/>
            <person name="Toyoda A."/>
            <person name="Oliveira C."/>
            <person name="Osipova E."/>
            <person name="Leigh N.D."/>
            <person name="Simon A."/>
            <person name="Yun M.H."/>
        </authorList>
    </citation>
    <scope>NUCLEOTIDE SEQUENCE</scope>
    <source>
        <strain evidence="2">20211129_DDA</strain>
        <tissue evidence="2">Liver</tissue>
    </source>
</reference>
<dbReference type="Proteomes" id="UP001066276">
    <property type="component" value="Chromosome 7"/>
</dbReference>
<feature type="region of interest" description="Disordered" evidence="1">
    <location>
        <begin position="1"/>
        <end position="35"/>
    </location>
</feature>
<keyword evidence="3" id="KW-1185">Reference proteome</keyword>
<name>A0AAV7PF50_PLEWA</name>
<protein>
    <submittedName>
        <fullName evidence="2">Uncharacterized protein</fullName>
    </submittedName>
</protein>
<feature type="compositionally biased region" description="Acidic residues" evidence="1">
    <location>
        <begin position="77"/>
        <end position="88"/>
    </location>
</feature>
<evidence type="ECO:0000256" key="1">
    <source>
        <dbReference type="SAM" id="MobiDB-lite"/>
    </source>
</evidence>
<feature type="compositionally biased region" description="Basic residues" evidence="1">
    <location>
        <begin position="21"/>
        <end position="30"/>
    </location>
</feature>
<dbReference type="EMBL" id="JANPWB010000011">
    <property type="protein sequence ID" value="KAJ1123920.1"/>
    <property type="molecule type" value="Genomic_DNA"/>
</dbReference>
<sequence length="88" mass="9670">MTSSGKVSGEASEAWGAQSTVRRKSKRRHHTCSDAKVVVHPDGTLSLEQLRREEARLLVETAISAASSRSWSPWGEDGADWEQEDTST</sequence>
<gene>
    <name evidence="2" type="ORF">NDU88_002387</name>
</gene>
<evidence type="ECO:0000313" key="2">
    <source>
        <dbReference type="EMBL" id="KAJ1123920.1"/>
    </source>
</evidence>
<feature type="region of interest" description="Disordered" evidence="1">
    <location>
        <begin position="65"/>
        <end position="88"/>
    </location>
</feature>
<proteinExistence type="predicted"/>